<sequence>MGSGSSKQASYPFPTPVVYGGLPPPNWPLAGKTKKGKERAHQNYQFPNGYQPAAYGYQYFPQMQPVYPQFVPYYPQVQMGVIPQPVVMQQPAAQQPIAQQPPTTMPQPTNVAPTAMPQPAAQMPAPITAQQPADARMPEPYGGAGGAASQAPVIPPMPTNADAVVPPPPIISSQSGDGQRAGDSGRPRFANFYRPADPPISQPQNMPEPEPLLGPAAHGPQFRTPMRGNPLPPPPADVWDTTPYRQLLSNLPMDVPTLLDLQNRDDIRYTEPEPPSTSRLGSLFGRGKKTRKGLFRSFSNSGNTSEGGTFEDMLAGGSSHRRANTTANIFIPASEAIPHGSNLGHSDPGAVPMPSAGDGLPPVKFDHSGELGGFVNHSRHRVLYKNKPYPTALHLLEAMKFMHRPDLAERIRTCTDVLDMYPLSASLQEHVRPDWGQVFLKTMEDVLYLKFKQHPDLRRLLLNTGLANIIYQDANSYWGEGPLGEGANELGKALVRVRDRLRAEER</sequence>
<dbReference type="EMBL" id="MU266377">
    <property type="protein sequence ID" value="KAH7926785.1"/>
    <property type="molecule type" value="Genomic_DNA"/>
</dbReference>
<reference evidence="1" key="1">
    <citation type="journal article" date="2021" name="New Phytol.">
        <title>Evolutionary innovations through gain and loss of genes in the ectomycorrhizal Boletales.</title>
        <authorList>
            <person name="Wu G."/>
            <person name="Miyauchi S."/>
            <person name="Morin E."/>
            <person name="Kuo A."/>
            <person name="Drula E."/>
            <person name="Varga T."/>
            <person name="Kohler A."/>
            <person name="Feng B."/>
            <person name="Cao Y."/>
            <person name="Lipzen A."/>
            <person name="Daum C."/>
            <person name="Hundley H."/>
            <person name="Pangilinan J."/>
            <person name="Johnson J."/>
            <person name="Barry K."/>
            <person name="LaButti K."/>
            <person name="Ng V."/>
            <person name="Ahrendt S."/>
            <person name="Min B."/>
            <person name="Choi I.G."/>
            <person name="Park H."/>
            <person name="Plett J.M."/>
            <person name="Magnuson J."/>
            <person name="Spatafora J.W."/>
            <person name="Nagy L.G."/>
            <person name="Henrissat B."/>
            <person name="Grigoriev I.V."/>
            <person name="Yang Z.L."/>
            <person name="Xu J."/>
            <person name="Martin F.M."/>
        </authorList>
    </citation>
    <scope>NUCLEOTIDE SEQUENCE</scope>
    <source>
        <strain evidence="1">KUC20120723A-06</strain>
    </source>
</reference>
<dbReference type="Proteomes" id="UP000790709">
    <property type="component" value="Unassembled WGS sequence"/>
</dbReference>
<organism evidence="1 2">
    <name type="scientific">Leucogyrophana mollusca</name>
    <dbReference type="NCBI Taxonomy" id="85980"/>
    <lineage>
        <taxon>Eukaryota</taxon>
        <taxon>Fungi</taxon>
        <taxon>Dikarya</taxon>
        <taxon>Basidiomycota</taxon>
        <taxon>Agaricomycotina</taxon>
        <taxon>Agaricomycetes</taxon>
        <taxon>Agaricomycetidae</taxon>
        <taxon>Boletales</taxon>
        <taxon>Boletales incertae sedis</taxon>
        <taxon>Leucogyrophana</taxon>
    </lineage>
</organism>
<evidence type="ECO:0000313" key="1">
    <source>
        <dbReference type="EMBL" id="KAH7926785.1"/>
    </source>
</evidence>
<keyword evidence="2" id="KW-1185">Reference proteome</keyword>
<gene>
    <name evidence="1" type="ORF">BV22DRAFT_330553</name>
</gene>
<protein>
    <submittedName>
        <fullName evidence="1">Uncharacterized protein</fullName>
    </submittedName>
</protein>
<name>A0ACB8BLQ1_9AGAM</name>
<accession>A0ACB8BLQ1</accession>
<evidence type="ECO:0000313" key="2">
    <source>
        <dbReference type="Proteomes" id="UP000790709"/>
    </source>
</evidence>
<comment type="caution">
    <text evidence="1">The sequence shown here is derived from an EMBL/GenBank/DDBJ whole genome shotgun (WGS) entry which is preliminary data.</text>
</comment>
<proteinExistence type="predicted"/>